<dbReference type="Proteomes" id="UP000789920">
    <property type="component" value="Unassembled WGS sequence"/>
</dbReference>
<accession>A0ACA9R9L6</accession>
<comment type="caution">
    <text evidence="1">The sequence shown here is derived from an EMBL/GenBank/DDBJ whole genome shotgun (WGS) entry which is preliminary data.</text>
</comment>
<feature type="non-terminal residue" evidence="1">
    <location>
        <position position="339"/>
    </location>
</feature>
<dbReference type="EMBL" id="CAJVQC010045899">
    <property type="protein sequence ID" value="CAG8782129.1"/>
    <property type="molecule type" value="Genomic_DNA"/>
</dbReference>
<name>A0ACA9R9L6_9GLOM</name>
<evidence type="ECO:0000313" key="1">
    <source>
        <dbReference type="EMBL" id="CAG8782129.1"/>
    </source>
</evidence>
<protein>
    <submittedName>
        <fullName evidence="1">24603_t:CDS:1</fullName>
    </submittedName>
</protein>
<proteinExistence type="predicted"/>
<keyword evidence="2" id="KW-1185">Reference proteome</keyword>
<organism evidence="1 2">
    <name type="scientific">Racocetra persica</name>
    <dbReference type="NCBI Taxonomy" id="160502"/>
    <lineage>
        <taxon>Eukaryota</taxon>
        <taxon>Fungi</taxon>
        <taxon>Fungi incertae sedis</taxon>
        <taxon>Mucoromycota</taxon>
        <taxon>Glomeromycotina</taxon>
        <taxon>Glomeromycetes</taxon>
        <taxon>Diversisporales</taxon>
        <taxon>Gigasporaceae</taxon>
        <taxon>Racocetra</taxon>
    </lineage>
</organism>
<reference evidence="1" key="1">
    <citation type="submission" date="2021-06" db="EMBL/GenBank/DDBJ databases">
        <authorList>
            <person name="Kallberg Y."/>
            <person name="Tangrot J."/>
            <person name="Rosling A."/>
        </authorList>
    </citation>
    <scope>NUCLEOTIDE SEQUENCE</scope>
    <source>
        <strain evidence="1">MA461A</strain>
    </source>
</reference>
<sequence>SIYQRILSDPSILADVAAIHYIKPKNYESLINKVQILISSCEDVNVLKCTAKYVANLSEQQIRTIILKAEKEYLKKLKDYEDELFDLLFLDKIFEFSLSKYENTYFRITNALHKYEINPECALIIEINGFETKNKATYLNILENCPEHETKYSFKRRSWHHYLPYGEWPSDLEEFQSIFDIPDELNDQNIIVEEKVIIKNQIDDEPIIFLSNATILLNEDAKPGIIYVRVYIKKVDIALTYIYRNNLAYLLIVEAKLLNAPFHRVYDKLLRSINDAINSFLIYIAKDAKNITSILENLLKKLRWIAIFVAEGRFSLIAIKLMNNYQLRLCFPIGEARVP</sequence>
<feature type="non-terminal residue" evidence="1">
    <location>
        <position position="1"/>
    </location>
</feature>
<gene>
    <name evidence="1" type="ORF">RPERSI_LOCUS17751</name>
</gene>
<evidence type="ECO:0000313" key="2">
    <source>
        <dbReference type="Proteomes" id="UP000789920"/>
    </source>
</evidence>